<dbReference type="PROSITE" id="PS50885">
    <property type="entry name" value="HAMP"/>
    <property type="match status" value="1"/>
</dbReference>
<comment type="caution">
    <text evidence="14">The sequence shown here is derived from an EMBL/GenBank/DDBJ whole genome shotgun (WGS) entry which is preliminary data.</text>
</comment>
<dbReference type="SUPFAM" id="SSF158472">
    <property type="entry name" value="HAMP domain-like"/>
    <property type="match status" value="1"/>
</dbReference>
<dbReference type="Pfam" id="PF00512">
    <property type="entry name" value="HisKA"/>
    <property type="match status" value="1"/>
</dbReference>
<dbReference type="SMART" id="SM00388">
    <property type="entry name" value="HisKA"/>
    <property type="match status" value="1"/>
</dbReference>
<evidence type="ECO:0000313" key="14">
    <source>
        <dbReference type="EMBL" id="GEP70638.1"/>
    </source>
</evidence>
<dbReference type="SUPFAM" id="SSF47384">
    <property type="entry name" value="Homodimeric domain of signal transducing histidine kinase"/>
    <property type="match status" value="1"/>
</dbReference>
<evidence type="ECO:0000256" key="11">
    <source>
        <dbReference type="SAM" id="Phobius"/>
    </source>
</evidence>
<feature type="transmembrane region" description="Helical" evidence="11">
    <location>
        <begin position="24"/>
        <end position="47"/>
    </location>
</feature>
<evidence type="ECO:0000256" key="5">
    <source>
        <dbReference type="ARBA" id="ARBA00022679"/>
    </source>
</evidence>
<sequence>MSIGSDDPAPGAARWTRWSLRRRVVLAAAAALVVLLGAGVATFAIALDRILLSSAQDAARSQLEQLVGVVSLDPQDPAGTLERASVEGSVVQLLDSHGSVLLSLGHDAADGPMTDRLDVPSGTVVQEQAGAIGPEQDPYALAVTGLVHGGDRQTLLVAVPLDVESMAVTRAVVTLASGALVLLVVLVVGIDRTVHRALRPVTRITAQVREISRALSPHRVSVPPTGDEIAELAVTMNAMLDRLARADAASRRFVADASHELRSPLATLRLQVETSTSGATTLDGPVVHGELLRLQRLVDDLLTLARADDEGLLALPREVDLDDVVEAEARRLAQVWPGALHVHLEPASVHGDAVRLGQALRNLVDNACRHTGGAIAILMQLDGDRVHVHVDNDGPPVPAEDRTRVFDRFVRLDEARVRDAGGSGLGLSIVEAIARAHAGTATTGQGPDGRCRFTMTLPLVPVAAAPPLTPSAAR</sequence>
<dbReference type="Proteomes" id="UP000321798">
    <property type="component" value="Unassembled WGS sequence"/>
</dbReference>
<feature type="transmembrane region" description="Helical" evidence="11">
    <location>
        <begin position="171"/>
        <end position="190"/>
    </location>
</feature>
<name>A0A512PHF0_9CELL</name>
<dbReference type="PROSITE" id="PS50109">
    <property type="entry name" value="HIS_KIN"/>
    <property type="match status" value="1"/>
</dbReference>
<gene>
    <name evidence="14" type="ORF">CSO01_33530</name>
</gene>
<feature type="domain" description="HAMP" evidence="13">
    <location>
        <begin position="195"/>
        <end position="248"/>
    </location>
</feature>
<comment type="subcellular location">
    <subcellularLocation>
        <location evidence="2">Cell membrane</location>
    </subcellularLocation>
</comment>
<dbReference type="InterPro" id="IPR003594">
    <property type="entry name" value="HATPase_dom"/>
</dbReference>
<evidence type="ECO:0000256" key="7">
    <source>
        <dbReference type="ARBA" id="ARBA00022777"/>
    </source>
</evidence>
<dbReference type="RefSeq" id="WP_179561849.1">
    <property type="nucleotide sequence ID" value="NZ_BAABBJ010000016.1"/>
</dbReference>
<keyword evidence="15" id="KW-1185">Reference proteome</keyword>
<dbReference type="InterPro" id="IPR003661">
    <property type="entry name" value="HisK_dim/P_dom"/>
</dbReference>
<dbReference type="SMART" id="SM00387">
    <property type="entry name" value="HATPase_c"/>
    <property type="match status" value="1"/>
</dbReference>
<dbReference type="InterPro" id="IPR005467">
    <property type="entry name" value="His_kinase_dom"/>
</dbReference>
<dbReference type="Gene3D" id="1.10.287.130">
    <property type="match status" value="1"/>
</dbReference>
<evidence type="ECO:0000256" key="4">
    <source>
        <dbReference type="ARBA" id="ARBA00022553"/>
    </source>
</evidence>
<evidence type="ECO:0000259" key="13">
    <source>
        <dbReference type="PROSITE" id="PS50885"/>
    </source>
</evidence>
<dbReference type="GO" id="GO:0005886">
    <property type="term" value="C:plasma membrane"/>
    <property type="evidence" value="ECO:0007669"/>
    <property type="project" value="UniProtKB-SubCell"/>
</dbReference>
<accession>A0A512PHF0</accession>
<evidence type="ECO:0000313" key="15">
    <source>
        <dbReference type="Proteomes" id="UP000321798"/>
    </source>
</evidence>
<evidence type="ECO:0000256" key="6">
    <source>
        <dbReference type="ARBA" id="ARBA00022692"/>
    </source>
</evidence>
<evidence type="ECO:0000256" key="8">
    <source>
        <dbReference type="ARBA" id="ARBA00022989"/>
    </source>
</evidence>
<dbReference type="PANTHER" id="PTHR45436">
    <property type="entry name" value="SENSOR HISTIDINE KINASE YKOH"/>
    <property type="match status" value="1"/>
</dbReference>
<dbReference type="CDD" id="cd06225">
    <property type="entry name" value="HAMP"/>
    <property type="match status" value="1"/>
</dbReference>
<dbReference type="PRINTS" id="PR00344">
    <property type="entry name" value="BCTRLSENSOR"/>
</dbReference>
<dbReference type="InterPro" id="IPR036097">
    <property type="entry name" value="HisK_dim/P_sf"/>
</dbReference>
<keyword evidence="7 14" id="KW-0418">Kinase</keyword>
<dbReference type="InterPro" id="IPR004358">
    <property type="entry name" value="Sig_transdc_His_kin-like_C"/>
</dbReference>
<keyword evidence="6 11" id="KW-0812">Transmembrane</keyword>
<feature type="domain" description="Histidine kinase" evidence="12">
    <location>
        <begin position="256"/>
        <end position="461"/>
    </location>
</feature>
<dbReference type="PANTHER" id="PTHR45436:SF5">
    <property type="entry name" value="SENSOR HISTIDINE KINASE TRCS"/>
    <property type="match status" value="1"/>
</dbReference>
<dbReference type="CDD" id="cd00082">
    <property type="entry name" value="HisKA"/>
    <property type="match status" value="1"/>
</dbReference>
<dbReference type="EMBL" id="BKAL01000014">
    <property type="protein sequence ID" value="GEP70638.1"/>
    <property type="molecule type" value="Genomic_DNA"/>
</dbReference>
<evidence type="ECO:0000256" key="1">
    <source>
        <dbReference type="ARBA" id="ARBA00000085"/>
    </source>
</evidence>
<evidence type="ECO:0000256" key="9">
    <source>
        <dbReference type="ARBA" id="ARBA00023012"/>
    </source>
</evidence>
<dbReference type="SUPFAM" id="SSF55874">
    <property type="entry name" value="ATPase domain of HSP90 chaperone/DNA topoisomerase II/histidine kinase"/>
    <property type="match status" value="1"/>
</dbReference>
<dbReference type="AlphaFoldDB" id="A0A512PHF0"/>
<organism evidence="14 15">
    <name type="scientific">Cellulomonas soli</name>
    <dbReference type="NCBI Taxonomy" id="931535"/>
    <lineage>
        <taxon>Bacteria</taxon>
        <taxon>Bacillati</taxon>
        <taxon>Actinomycetota</taxon>
        <taxon>Actinomycetes</taxon>
        <taxon>Micrococcales</taxon>
        <taxon>Cellulomonadaceae</taxon>
        <taxon>Cellulomonas</taxon>
    </lineage>
</organism>
<dbReference type="Gene3D" id="3.30.565.10">
    <property type="entry name" value="Histidine kinase-like ATPase, C-terminal domain"/>
    <property type="match status" value="1"/>
</dbReference>
<keyword evidence="8 11" id="KW-1133">Transmembrane helix</keyword>
<reference evidence="14 15" key="1">
    <citation type="submission" date="2019-07" db="EMBL/GenBank/DDBJ databases">
        <title>Whole genome shotgun sequence of Cellulomonas soli NBRC 109434.</title>
        <authorList>
            <person name="Hosoyama A."/>
            <person name="Uohara A."/>
            <person name="Ohji S."/>
            <person name="Ichikawa N."/>
        </authorList>
    </citation>
    <scope>NUCLEOTIDE SEQUENCE [LARGE SCALE GENOMIC DNA]</scope>
    <source>
        <strain evidence="14 15">NBRC 109434</strain>
    </source>
</reference>
<dbReference type="Pfam" id="PF00672">
    <property type="entry name" value="HAMP"/>
    <property type="match status" value="1"/>
</dbReference>
<protein>
    <recommendedName>
        <fullName evidence="3">histidine kinase</fullName>
        <ecNumber evidence="3">2.7.13.3</ecNumber>
    </recommendedName>
</protein>
<dbReference type="InterPro" id="IPR050428">
    <property type="entry name" value="TCS_sensor_his_kinase"/>
</dbReference>
<evidence type="ECO:0000259" key="12">
    <source>
        <dbReference type="PROSITE" id="PS50109"/>
    </source>
</evidence>
<dbReference type="InterPro" id="IPR036890">
    <property type="entry name" value="HATPase_C_sf"/>
</dbReference>
<keyword evidence="4" id="KW-0597">Phosphoprotein</keyword>
<evidence type="ECO:0000256" key="10">
    <source>
        <dbReference type="ARBA" id="ARBA00023136"/>
    </source>
</evidence>
<keyword evidence="10 11" id="KW-0472">Membrane</keyword>
<keyword evidence="5" id="KW-0808">Transferase</keyword>
<dbReference type="SMART" id="SM00304">
    <property type="entry name" value="HAMP"/>
    <property type="match status" value="1"/>
</dbReference>
<dbReference type="InterPro" id="IPR003660">
    <property type="entry name" value="HAMP_dom"/>
</dbReference>
<evidence type="ECO:0000256" key="3">
    <source>
        <dbReference type="ARBA" id="ARBA00012438"/>
    </source>
</evidence>
<dbReference type="Pfam" id="PF02518">
    <property type="entry name" value="HATPase_c"/>
    <property type="match status" value="1"/>
</dbReference>
<dbReference type="EC" id="2.7.13.3" evidence="3"/>
<proteinExistence type="predicted"/>
<dbReference type="GO" id="GO:0000155">
    <property type="term" value="F:phosphorelay sensor kinase activity"/>
    <property type="evidence" value="ECO:0007669"/>
    <property type="project" value="InterPro"/>
</dbReference>
<keyword evidence="9" id="KW-0902">Two-component regulatory system</keyword>
<evidence type="ECO:0000256" key="2">
    <source>
        <dbReference type="ARBA" id="ARBA00004236"/>
    </source>
</evidence>
<comment type="catalytic activity">
    <reaction evidence="1">
        <text>ATP + protein L-histidine = ADP + protein N-phospho-L-histidine.</text>
        <dbReference type="EC" id="2.7.13.3"/>
    </reaction>
</comment>